<feature type="signal peptide" evidence="1">
    <location>
        <begin position="1"/>
        <end position="29"/>
    </location>
</feature>
<name>A0A0L0MIA8_9BURK</name>
<dbReference type="OrthoDB" id="9113660at2"/>
<evidence type="ECO:0000256" key="1">
    <source>
        <dbReference type="SAM" id="SignalP"/>
    </source>
</evidence>
<accession>A0A0L0MIA8</accession>
<keyword evidence="3" id="KW-1185">Reference proteome</keyword>
<comment type="caution">
    <text evidence="2">The sequence shown here is derived from an EMBL/GenBank/DDBJ whole genome shotgun (WGS) entry which is preliminary data.</text>
</comment>
<protein>
    <submittedName>
        <fullName evidence="2">Putative exported protein</fullName>
    </submittedName>
</protein>
<dbReference type="Proteomes" id="UP000036959">
    <property type="component" value="Unassembled WGS sequence"/>
</dbReference>
<proteinExistence type="predicted"/>
<dbReference type="EMBL" id="LFJJ01000007">
    <property type="protein sequence ID" value="KND62036.1"/>
    <property type="molecule type" value="Genomic_DNA"/>
</dbReference>
<reference evidence="3" key="1">
    <citation type="submission" date="2015-06" db="EMBL/GenBank/DDBJ databases">
        <title>Comparative genomics of Burkholderia leaf nodule symbionts.</title>
        <authorList>
            <person name="Carlier A."/>
            <person name="Eberl L."/>
            <person name="Pinto-Carbo M."/>
        </authorList>
    </citation>
    <scope>NUCLEOTIDE SEQUENCE [LARGE SCALE GENOMIC DNA]</scope>
    <source>
        <strain evidence="3">UZHbot4</strain>
    </source>
</reference>
<evidence type="ECO:0000313" key="2">
    <source>
        <dbReference type="EMBL" id="KND62036.1"/>
    </source>
</evidence>
<organism evidence="2 3">
    <name type="scientific">Candidatus Burkholderia verschuerenii</name>
    <dbReference type="NCBI Taxonomy" id="242163"/>
    <lineage>
        <taxon>Bacteria</taxon>
        <taxon>Pseudomonadati</taxon>
        <taxon>Pseudomonadota</taxon>
        <taxon>Betaproteobacteria</taxon>
        <taxon>Burkholderiales</taxon>
        <taxon>Burkholderiaceae</taxon>
        <taxon>Burkholderia</taxon>
    </lineage>
</organism>
<sequence length="198" mass="20706">MFRSSFPSRCMQCALSVSLALGFAYPACAQDAASAPPARGIAGAAQVQAQVVGIDPASNSVTLKGPSGRVVDVAVNPQIGDVSKRRIGDTVNIEYRTAVLMRATKANANAIRERVDTEAAIPASGGLSATSRVVEIIATIQHIDAKKRLVTLRGPQRTVTLAVSPEVSLAGLKTGDMVHAQFEEATAVQVMRDGQPIK</sequence>
<dbReference type="AlphaFoldDB" id="A0A0L0MIA8"/>
<keyword evidence="1" id="KW-0732">Signal</keyword>
<dbReference type="RefSeq" id="WP_050452070.1">
    <property type="nucleotide sequence ID" value="NZ_LFJJ01000007.1"/>
</dbReference>
<gene>
    <name evidence="2" type="ORF">BVER_02262</name>
</gene>
<evidence type="ECO:0000313" key="3">
    <source>
        <dbReference type="Proteomes" id="UP000036959"/>
    </source>
</evidence>
<dbReference type="PATRIC" id="fig|242163.4.peg.6191"/>
<feature type="chain" id="PRO_5005544414" evidence="1">
    <location>
        <begin position="30"/>
        <end position="198"/>
    </location>
</feature>